<dbReference type="Pfam" id="PF02492">
    <property type="entry name" value="cobW"/>
    <property type="match status" value="1"/>
</dbReference>
<feature type="domain" description="CobW C-terminal" evidence="2">
    <location>
        <begin position="252"/>
        <end position="308"/>
    </location>
</feature>
<evidence type="ECO:0000259" key="2">
    <source>
        <dbReference type="Pfam" id="PF07683"/>
    </source>
</evidence>
<keyword evidence="4" id="KW-1185">Reference proteome</keyword>
<dbReference type="CDD" id="cd03112">
    <property type="entry name" value="CobW-like"/>
    <property type="match status" value="1"/>
</dbReference>
<accession>A0A1M6HWD7</accession>
<sequence>MADFTDVYLVTGFLGSGKTTFLNRLIRQFPRDRKLMILMNEFGEIGVDGTLVAGEDLDILEISKGSIFCACVKTDFIKGLYEIAQKIKPDILLIESTGVANPVDLKKDLNLPIFKGRFQFKEQFCIIDAANFLDAFQVYASVEKQISSSTIFIINKIDLASRERVEEIKNLVKKYHPDPHFYEATYADINVAELLSLEQPLEGARYEPGRPMSEEELERYVEELLSDIHESLTPPDLLMSASFFWKGGTPSDLREMTARLPREVLRVKGFVQIEGRLHLYNYVMGQCTIEMQDVPVKENQINVLVFIAPPQIMPAVEKLMGDFNFVKTGEINRQEFFQKR</sequence>
<reference evidence="4" key="1">
    <citation type="submission" date="2016-11" db="EMBL/GenBank/DDBJ databases">
        <authorList>
            <person name="Varghese N."/>
            <person name="Submissions S."/>
        </authorList>
    </citation>
    <scope>NUCLEOTIDE SEQUENCE [LARGE SCALE GENOMIC DNA]</scope>
    <source>
        <strain evidence="4">DSM 16057</strain>
    </source>
</reference>
<evidence type="ECO:0000313" key="3">
    <source>
        <dbReference type="EMBL" id="SHJ26546.1"/>
    </source>
</evidence>
<dbReference type="InterPro" id="IPR003495">
    <property type="entry name" value="CobW/HypB/UreG_nucleotide-bd"/>
</dbReference>
<feature type="domain" description="CobW/HypB/UreG nucleotide-binding" evidence="1">
    <location>
        <begin position="7"/>
        <end position="179"/>
    </location>
</feature>
<proteinExistence type="predicted"/>
<dbReference type="GO" id="GO:0005737">
    <property type="term" value="C:cytoplasm"/>
    <property type="evidence" value="ECO:0007669"/>
    <property type="project" value="TreeGrafter"/>
</dbReference>
<name>A0A1M6HWD7_9FIRM</name>
<dbReference type="PANTHER" id="PTHR13748:SF62">
    <property type="entry name" value="COBW DOMAIN-CONTAINING PROTEIN"/>
    <property type="match status" value="1"/>
</dbReference>
<dbReference type="SUPFAM" id="SSF52540">
    <property type="entry name" value="P-loop containing nucleoside triphosphate hydrolases"/>
    <property type="match status" value="1"/>
</dbReference>
<dbReference type="RefSeq" id="WP_072869517.1">
    <property type="nucleotide sequence ID" value="NZ_FQZM01000025.1"/>
</dbReference>
<dbReference type="EMBL" id="FQZM01000025">
    <property type="protein sequence ID" value="SHJ26546.1"/>
    <property type="molecule type" value="Genomic_DNA"/>
</dbReference>
<dbReference type="STRING" id="1121432.SAMN02745219_02133"/>
<dbReference type="Gene3D" id="3.40.50.300">
    <property type="entry name" value="P-loop containing nucleotide triphosphate hydrolases"/>
    <property type="match status" value="1"/>
</dbReference>
<dbReference type="InterPro" id="IPR027417">
    <property type="entry name" value="P-loop_NTPase"/>
</dbReference>
<gene>
    <name evidence="3" type="ORF">SAMN02745219_02133</name>
</gene>
<dbReference type="InterPro" id="IPR051316">
    <property type="entry name" value="Zinc-reg_GTPase_activator"/>
</dbReference>
<dbReference type="PANTHER" id="PTHR13748">
    <property type="entry name" value="COBW-RELATED"/>
    <property type="match status" value="1"/>
</dbReference>
<dbReference type="AlphaFoldDB" id="A0A1M6HWD7"/>
<evidence type="ECO:0000259" key="1">
    <source>
        <dbReference type="Pfam" id="PF02492"/>
    </source>
</evidence>
<dbReference type="SUPFAM" id="SSF90002">
    <property type="entry name" value="Hypothetical protein YjiA, C-terminal domain"/>
    <property type="match status" value="1"/>
</dbReference>
<organism evidence="3 4">
    <name type="scientific">Desulfofundulus thermosubterraneus DSM 16057</name>
    <dbReference type="NCBI Taxonomy" id="1121432"/>
    <lineage>
        <taxon>Bacteria</taxon>
        <taxon>Bacillati</taxon>
        <taxon>Bacillota</taxon>
        <taxon>Clostridia</taxon>
        <taxon>Eubacteriales</taxon>
        <taxon>Peptococcaceae</taxon>
        <taxon>Desulfofundulus</taxon>
    </lineage>
</organism>
<protein>
    <submittedName>
        <fullName evidence="3">GTPase, G3E family</fullName>
    </submittedName>
</protein>
<dbReference type="Pfam" id="PF07683">
    <property type="entry name" value="CobW_C"/>
    <property type="match status" value="1"/>
</dbReference>
<evidence type="ECO:0000313" key="4">
    <source>
        <dbReference type="Proteomes" id="UP000184529"/>
    </source>
</evidence>
<dbReference type="Proteomes" id="UP000184529">
    <property type="component" value="Unassembled WGS sequence"/>
</dbReference>
<dbReference type="InterPro" id="IPR011629">
    <property type="entry name" value="CobW-like_C"/>
</dbReference>